<feature type="domain" description="Thioredoxin" evidence="13">
    <location>
        <begin position="2"/>
        <end position="150"/>
    </location>
</feature>
<name>A0A8J7YUJ8_9ARCH</name>
<dbReference type="InterPro" id="IPR000866">
    <property type="entry name" value="AhpC/TSA"/>
</dbReference>
<comment type="subunit">
    <text evidence="1">Monomer.</text>
</comment>
<dbReference type="GO" id="GO:0008379">
    <property type="term" value="F:thioredoxin peroxidase activity"/>
    <property type="evidence" value="ECO:0007669"/>
    <property type="project" value="TreeGrafter"/>
</dbReference>
<dbReference type="EC" id="1.11.1.24" evidence="2"/>
<dbReference type="Proteomes" id="UP000716004">
    <property type="component" value="Unassembled WGS sequence"/>
</dbReference>
<dbReference type="InterPro" id="IPR024706">
    <property type="entry name" value="Peroxiredoxin_AhpC-typ"/>
</dbReference>
<evidence type="ECO:0000256" key="12">
    <source>
        <dbReference type="SAM" id="MobiDB-lite"/>
    </source>
</evidence>
<dbReference type="GO" id="GO:0034599">
    <property type="term" value="P:cellular response to oxidative stress"/>
    <property type="evidence" value="ECO:0007669"/>
    <property type="project" value="TreeGrafter"/>
</dbReference>
<dbReference type="CDD" id="cd03017">
    <property type="entry name" value="PRX_BCP"/>
    <property type="match status" value="1"/>
</dbReference>
<dbReference type="SUPFAM" id="SSF52833">
    <property type="entry name" value="Thioredoxin-like"/>
    <property type="match status" value="1"/>
</dbReference>
<dbReference type="Gene3D" id="3.40.30.10">
    <property type="entry name" value="Glutaredoxin"/>
    <property type="match status" value="1"/>
</dbReference>
<accession>A0A8J7YUJ8</accession>
<keyword evidence="7" id="KW-0676">Redox-active center</keyword>
<evidence type="ECO:0000256" key="1">
    <source>
        <dbReference type="ARBA" id="ARBA00011245"/>
    </source>
</evidence>
<evidence type="ECO:0000256" key="4">
    <source>
        <dbReference type="ARBA" id="ARBA00022862"/>
    </source>
</evidence>
<dbReference type="InterPro" id="IPR050924">
    <property type="entry name" value="Peroxiredoxin_BCP/PrxQ"/>
</dbReference>
<dbReference type="Proteomes" id="UP000750197">
    <property type="component" value="Unassembled WGS sequence"/>
</dbReference>
<sequence>MLKEGDRAPDFRLKGDDGKEHSLSDFRGRKVVVYFYPKDDTPGCTTEACGFRDSMENISSKNAVVIGISRDSEDSHRRFKSKYGLNFLLLSDPTSDVCRKFGVLVEKKMYGKSSMGLQRSTFIIDEKGKISKVFPKVTPDGHSMEVMQFI</sequence>
<dbReference type="PANTHER" id="PTHR42801:SF4">
    <property type="entry name" value="AHPC_TSA FAMILY PROTEIN"/>
    <property type="match status" value="1"/>
</dbReference>
<organism evidence="15 16">
    <name type="scientific">Candidatus Sysuiplasma superficiale</name>
    <dbReference type="NCBI Taxonomy" id="2823368"/>
    <lineage>
        <taxon>Archaea</taxon>
        <taxon>Methanobacteriati</taxon>
        <taxon>Thermoplasmatota</taxon>
        <taxon>Thermoplasmata</taxon>
        <taxon>Candidatus Sysuiplasmatales</taxon>
        <taxon>Candidatus Sysuiplasmataceae</taxon>
        <taxon>Candidatus Sysuiplasma</taxon>
    </lineage>
</organism>
<dbReference type="FunFam" id="3.40.30.10:FF:000007">
    <property type="entry name" value="Thioredoxin-dependent thiol peroxidase"/>
    <property type="match status" value="1"/>
</dbReference>
<evidence type="ECO:0000256" key="2">
    <source>
        <dbReference type="ARBA" id="ARBA00013017"/>
    </source>
</evidence>
<evidence type="ECO:0000256" key="11">
    <source>
        <dbReference type="PIRSR" id="PIRSR000239-1"/>
    </source>
</evidence>
<comment type="caution">
    <text evidence="15">The sequence shown here is derived from an EMBL/GenBank/DDBJ whole genome shotgun (WGS) entry which is preliminary data.</text>
</comment>
<evidence type="ECO:0000256" key="7">
    <source>
        <dbReference type="ARBA" id="ARBA00023284"/>
    </source>
</evidence>
<evidence type="ECO:0000256" key="5">
    <source>
        <dbReference type="ARBA" id="ARBA00023002"/>
    </source>
</evidence>
<keyword evidence="4" id="KW-0049">Antioxidant</keyword>
<feature type="region of interest" description="Disordered" evidence="12">
    <location>
        <begin position="1"/>
        <end position="21"/>
    </location>
</feature>
<comment type="similarity">
    <text evidence="9">Belongs to the peroxiredoxin family. BCP/PrxQ subfamily.</text>
</comment>
<dbReference type="InterPro" id="IPR036249">
    <property type="entry name" value="Thioredoxin-like_sf"/>
</dbReference>
<keyword evidence="6" id="KW-1015">Disulfide bond</keyword>
<dbReference type="PROSITE" id="PS51352">
    <property type="entry name" value="THIOREDOXIN_2"/>
    <property type="match status" value="1"/>
</dbReference>
<reference evidence="15" key="1">
    <citation type="submission" date="2021-05" db="EMBL/GenBank/DDBJ databases">
        <title>Genomic insights into ecological role and evolution of a novel Thermoplasmata order Candidatus Sysuiplasmatales.</title>
        <authorList>
            <person name="Yuan Y."/>
        </authorList>
    </citation>
    <scope>NUCLEOTIDE SEQUENCE</scope>
    <source>
        <strain evidence="15">TUT19-bin139</strain>
        <strain evidence="14">YP2-bin.285</strain>
    </source>
</reference>
<evidence type="ECO:0000313" key="16">
    <source>
        <dbReference type="Proteomes" id="UP000750197"/>
    </source>
</evidence>
<protein>
    <recommendedName>
        <fullName evidence="2">thioredoxin-dependent peroxiredoxin</fullName>
        <ecNumber evidence="2">1.11.1.24</ecNumber>
    </recommendedName>
    <alternativeName>
        <fullName evidence="8">Thioredoxin peroxidase</fullName>
    </alternativeName>
</protein>
<dbReference type="EMBL" id="JAGVSJ010000029">
    <property type="protein sequence ID" value="MBX8632480.1"/>
    <property type="molecule type" value="Genomic_DNA"/>
</dbReference>
<dbReference type="AlphaFoldDB" id="A0A8J7YUJ8"/>
<evidence type="ECO:0000256" key="3">
    <source>
        <dbReference type="ARBA" id="ARBA00022559"/>
    </source>
</evidence>
<evidence type="ECO:0000313" key="14">
    <source>
        <dbReference type="EMBL" id="MBX8632480.1"/>
    </source>
</evidence>
<comment type="catalytic activity">
    <reaction evidence="10">
        <text>a hydroperoxide + [thioredoxin]-dithiol = an alcohol + [thioredoxin]-disulfide + H2O</text>
        <dbReference type="Rhea" id="RHEA:62620"/>
        <dbReference type="Rhea" id="RHEA-COMP:10698"/>
        <dbReference type="Rhea" id="RHEA-COMP:10700"/>
        <dbReference type="ChEBI" id="CHEBI:15377"/>
        <dbReference type="ChEBI" id="CHEBI:29950"/>
        <dbReference type="ChEBI" id="CHEBI:30879"/>
        <dbReference type="ChEBI" id="CHEBI:35924"/>
        <dbReference type="ChEBI" id="CHEBI:50058"/>
        <dbReference type="EC" id="1.11.1.24"/>
    </reaction>
</comment>
<dbReference type="GO" id="GO:0045454">
    <property type="term" value="P:cell redox homeostasis"/>
    <property type="evidence" value="ECO:0007669"/>
    <property type="project" value="TreeGrafter"/>
</dbReference>
<dbReference type="PANTHER" id="PTHR42801">
    <property type="entry name" value="THIOREDOXIN-DEPENDENT PEROXIDE REDUCTASE"/>
    <property type="match status" value="1"/>
</dbReference>
<proteinExistence type="inferred from homology"/>
<gene>
    <name evidence="15" type="primary">bcp</name>
    <name evidence="14" type="ORF">J9259_08220</name>
    <name evidence="15" type="ORF">KIY12_06760</name>
</gene>
<evidence type="ECO:0000313" key="15">
    <source>
        <dbReference type="EMBL" id="MBX8644402.1"/>
    </source>
</evidence>
<keyword evidence="5" id="KW-0560">Oxidoreductase</keyword>
<feature type="active site" description="Cysteine sulfenic acid (-SOH) intermediate; for peroxidase activity" evidence="11">
    <location>
        <position position="44"/>
    </location>
</feature>
<evidence type="ECO:0000256" key="6">
    <source>
        <dbReference type="ARBA" id="ARBA00023157"/>
    </source>
</evidence>
<dbReference type="NCBIfam" id="NF006960">
    <property type="entry name" value="PRK09437.1"/>
    <property type="match status" value="1"/>
</dbReference>
<dbReference type="GO" id="GO:0005737">
    <property type="term" value="C:cytoplasm"/>
    <property type="evidence" value="ECO:0007669"/>
    <property type="project" value="TreeGrafter"/>
</dbReference>
<evidence type="ECO:0000259" key="13">
    <source>
        <dbReference type="PROSITE" id="PS51352"/>
    </source>
</evidence>
<keyword evidence="3 15" id="KW-0575">Peroxidase</keyword>
<evidence type="ECO:0000256" key="10">
    <source>
        <dbReference type="ARBA" id="ARBA00049091"/>
    </source>
</evidence>
<dbReference type="Pfam" id="PF00578">
    <property type="entry name" value="AhpC-TSA"/>
    <property type="match status" value="1"/>
</dbReference>
<dbReference type="InterPro" id="IPR013766">
    <property type="entry name" value="Thioredoxin_domain"/>
</dbReference>
<dbReference type="PIRSF" id="PIRSF000239">
    <property type="entry name" value="AHPC"/>
    <property type="match status" value="1"/>
</dbReference>
<dbReference type="EMBL" id="JAHEAC010000060">
    <property type="protein sequence ID" value="MBX8644402.1"/>
    <property type="molecule type" value="Genomic_DNA"/>
</dbReference>
<evidence type="ECO:0000256" key="8">
    <source>
        <dbReference type="ARBA" id="ARBA00032824"/>
    </source>
</evidence>
<evidence type="ECO:0000256" key="9">
    <source>
        <dbReference type="ARBA" id="ARBA00038489"/>
    </source>
</evidence>